<dbReference type="RefSeq" id="WP_155189235.1">
    <property type="nucleotide sequence ID" value="NZ_BAAAEA010000009.1"/>
</dbReference>
<keyword evidence="1" id="KW-1133">Transmembrane helix</keyword>
<feature type="domain" description="EAL" evidence="5">
    <location>
        <begin position="756"/>
        <end position="1011"/>
    </location>
</feature>
<dbReference type="Pfam" id="PF00990">
    <property type="entry name" value="GGDEF"/>
    <property type="match status" value="1"/>
</dbReference>
<keyword evidence="2" id="KW-0732">Signal</keyword>
<gene>
    <name evidence="7" type="ORF">SAMN06265374_0077</name>
</gene>
<dbReference type="SMART" id="SM00086">
    <property type="entry name" value="PAC"/>
    <property type="match status" value="1"/>
</dbReference>
<feature type="signal peptide" evidence="2">
    <location>
        <begin position="1"/>
        <end position="24"/>
    </location>
</feature>
<dbReference type="Gene3D" id="3.30.450.20">
    <property type="entry name" value="PAS domain"/>
    <property type="match status" value="2"/>
</dbReference>
<feature type="domain" description="PAS" evidence="3">
    <location>
        <begin position="338"/>
        <end position="408"/>
    </location>
</feature>
<dbReference type="PANTHER" id="PTHR44757">
    <property type="entry name" value="DIGUANYLATE CYCLASE DGCP"/>
    <property type="match status" value="1"/>
</dbReference>
<dbReference type="SUPFAM" id="SSF55073">
    <property type="entry name" value="Nucleotide cyclase"/>
    <property type="match status" value="1"/>
</dbReference>
<dbReference type="InterPro" id="IPR035965">
    <property type="entry name" value="PAS-like_dom_sf"/>
</dbReference>
<name>A0ABY1PMF0_9HYPH</name>
<dbReference type="PROSITE" id="PS50887">
    <property type="entry name" value="GGDEF"/>
    <property type="match status" value="1"/>
</dbReference>
<dbReference type="NCBIfam" id="TIGR00229">
    <property type="entry name" value="sensory_box"/>
    <property type="match status" value="2"/>
</dbReference>
<keyword evidence="1" id="KW-0812">Transmembrane</keyword>
<dbReference type="Pfam" id="PF13426">
    <property type="entry name" value="PAS_9"/>
    <property type="match status" value="1"/>
</dbReference>
<protein>
    <submittedName>
        <fullName evidence="7">PAS domain S-box-containing protein/diguanylate cyclase (GGDEF) domain-containing protein</fullName>
    </submittedName>
</protein>
<feature type="domain" description="PAC" evidence="4">
    <location>
        <begin position="529"/>
        <end position="581"/>
    </location>
</feature>
<dbReference type="SUPFAM" id="SSF53850">
    <property type="entry name" value="Periplasmic binding protein-like II"/>
    <property type="match status" value="1"/>
</dbReference>
<feature type="domain" description="PAS" evidence="3">
    <location>
        <begin position="467"/>
        <end position="502"/>
    </location>
</feature>
<dbReference type="Pfam" id="PF00563">
    <property type="entry name" value="EAL"/>
    <property type="match status" value="1"/>
</dbReference>
<evidence type="ECO:0000313" key="8">
    <source>
        <dbReference type="Proteomes" id="UP001157914"/>
    </source>
</evidence>
<dbReference type="InterPro" id="IPR001610">
    <property type="entry name" value="PAC"/>
</dbReference>
<feature type="chain" id="PRO_5045542176" evidence="2">
    <location>
        <begin position="25"/>
        <end position="1026"/>
    </location>
</feature>
<dbReference type="InterPro" id="IPR001633">
    <property type="entry name" value="EAL_dom"/>
</dbReference>
<dbReference type="SUPFAM" id="SSF141868">
    <property type="entry name" value="EAL domain-like"/>
    <property type="match status" value="1"/>
</dbReference>
<dbReference type="InterPro" id="IPR029787">
    <property type="entry name" value="Nucleotide_cyclase"/>
</dbReference>
<dbReference type="InterPro" id="IPR000700">
    <property type="entry name" value="PAS-assoc_C"/>
</dbReference>
<sequence>MLTRMQCLKQLVVLALIGVPALFADNVAANPLQQDPAVEQVSTLTAAVPANWPPQYSLDKHGNPQGFAIDVIEHLADGLGFQIEYKVTDTFTQSIELLKSGQADLIPNSGIVAERLSGNLFTAPVETFKVVVFTRAGNLSVTGSQALHGRTVGVVENNAGLFMLRERTDLTLEILPDVQSALLGLLSGKVEAVVYPDTVFQSLARSLGVDDDIQVVGDPLKEIPRSVRFRADQTDLHAIFSPAVVSFVQSPEYQEIYTKWYGIPEPFWTRSKLLATMSGVVIILTILFFISRYVTVHTFNSRLRLQQIELTRLNQSLEQRFNKRTRELAKEIEKRERSQHSLETFFNQSQSLNLIVDLNGNIQRLNEAWVKLLKYDQQELLARPFSDFVHPDDREETNAAFSTLLEGKEVDGFINRYMCSCGSVKYLSWSSRADLEDELVFAVAQDITDQRLAENALKLNASVFTFADEGIMITDANGLIIDVNDAFTAITGYERSEVLGQNPSLLNSGRQDESFYAEMWRTLKTKGMWRGELWNKKKNGEVFPEILTISTIEDEQGKTTNYVGMFLDITKIKAHEKQLEHLARYDRLTGLPNRVQLADTMQQEMARAARHGHSIAIAYIDLDGFKSVNDTFGHSAGDELLISVSRRLVSTLRTEDTLARIGGDEFVAIITDLPDERACISTLDRVLDAVDQDFKLGAAVAPISASIGVTFYPQPGDIDGDQLERQADQAMYEAKVAGRNQYKFFDPEQDRKLADYYTRVAEAKTALKNEEFELFYQPKVNLGTMEIVGYEALLRWRHPEKGLLTPEAFLPPIEKHPEVAINLGNWVLDTALSQVCTWNECGLDVAVSVNASAVQIMASGFEKTLETHLAKHPGLRPNQLEIEILETDALNDLARVSRIIRNSKLSAVRFALDDFGTGYSSLAYLKQLPVDTLKIDQRFVRDSLHDDRDQELVKLIISLGRIYDLDIIAEGVESKAHGELLFRSGCQYAQGYAFAKPMPAEEVADWHNAWTDQHSEPAGLPRQATA</sequence>
<dbReference type="PROSITE" id="PS50883">
    <property type="entry name" value="EAL"/>
    <property type="match status" value="1"/>
</dbReference>
<keyword evidence="8" id="KW-1185">Reference proteome</keyword>
<dbReference type="Pfam" id="PF00989">
    <property type="entry name" value="PAS"/>
    <property type="match status" value="1"/>
</dbReference>
<dbReference type="SMART" id="SM00062">
    <property type="entry name" value="PBPb"/>
    <property type="match status" value="1"/>
</dbReference>
<dbReference type="PANTHER" id="PTHR44757:SF2">
    <property type="entry name" value="BIOFILM ARCHITECTURE MAINTENANCE PROTEIN MBAA"/>
    <property type="match status" value="1"/>
</dbReference>
<evidence type="ECO:0000259" key="4">
    <source>
        <dbReference type="PROSITE" id="PS50113"/>
    </source>
</evidence>
<dbReference type="InterPro" id="IPR000160">
    <property type="entry name" value="GGDEF_dom"/>
</dbReference>
<dbReference type="Gene3D" id="3.40.190.10">
    <property type="entry name" value="Periplasmic binding protein-like II"/>
    <property type="match status" value="2"/>
</dbReference>
<feature type="transmembrane region" description="Helical" evidence="1">
    <location>
        <begin position="273"/>
        <end position="294"/>
    </location>
</feature>
<feature type="domain" description="GGDEF" evidence="6">
    <location>
        <begin position="613"/>
        <end position="747"/>
    </location>
</feature>
<dbReference type="PROSITE" id="PS50112">
    <property type="entry name" value="PAS"/>
    <property type="match status" value="2"/>
</dbReference>
<dbReference type="CDD" id="cd01949">
    <property type="entry name" value="GGDEF"/>
    <property type="match status" value="1"/>
</dbReference>
<dbReference type="Gene3D" id="3.20.20.450">
    <property type="entry name" value="EAL domain"/>
    <property type="match status" value="1"/>
</dbReference>
<dbReference type="EMBL" id="FXTT01000012">
    <property type="protein sequence ID" value="SMP37363.1"/>
    <property type="molecule type" value="Genomic_DNA"/>
</dbReference>
<evidence type="ECO:0000313" key="7">
    <source>
        <dbReference type="EMBL" id="SMP37363.1"/>
    </source>
</evidence>
<evidence type="ECO:0000259" key="6">
    <source>
        <dbReference type="PROSITE" id="PS50887"/>
    </source>
</evidence>
<dbReference type="CDD" id="cd01948">
    <property type="entry name" value="EAL"/>
    <property type="match status" value="1"/>
</dbReference>
<evidence type="ECO:0000259" key="3">
    <source>
        <dbReference type="PROSITE" id="PS50112"/>
    </source>
</evidence>
<dbReference type="InterPro" id="IPR035919">
    <property type="entry name" value="EAL_sf"/>
</dbReference>
<accession>A0ABY1PMF0</accession>
<dbReference type="InterPro" id="IPR001638">
    <property type="entry name" value="Solute-binding_3/MltF_N"/>
</dbReference>
<dbReference type="SUPFAM" id="SSF55785">
    <property type="entry name" value="PYP-like sensor domain (PAS domain)"/>
    <property type="match status" value="2"/>
</dbReference>
<dbReference type="SMART" id="SM00267">
    <property type="entry name" value="GGDEF"/>
    <property type="match status" value="1"/>
</dbReference>
<dbReference type="Proteomes" id="UP001157914">
    <property type="component" value="Unassembled WGS sequence"/>
</dbReference>
<dbReference type="InterPro" id="IPR052155">
    <property type="entry name" value="Biofilm_reg_signaling"/>
</dbReference>
<dbReference type="NCBIfam" id="TIGR00254">
    <property type="entry name" value="GGDEF"/>
    <property type="match status" value="1"/>
</dbReference>
<dbReference type="Gene3D" id="3.30.70.270">
    <property type="match status" value="1"/>
</dbReference>
<comment type="caution">
    <text evidence="7">The sequence shown here is derived from an EMBL/GenBank/DDBJ whole genome shotgun (WGS) entry which is preliminary data.</text>
</comment>
<evidence type="ECO:0000259" key="5">
    <source>
        <dbReference type="PROSITE" id="PS50883"/>
    </source>
</evidence>
<dbReference type="InterPro" id="IPR043128">
    <property type="entry name" value="Rev_trsase/Diguanyl_cyclase"/>
</dbReference>
<reference evidence="7 8" key="1">
    <citation type="submission" date="2017-05" db="EMBL/GenBank/DDBJ databases">
        <authorList>
            <person name="Varghese N."/>
            <person name="Submissions S."/>
        </authorList>
    </citation>
    <scope>NUCLEOTIDE SEQUENCE [LARGE SCALE GENOMIC DNA]</scope>
    <source>
        <strain evidence="7 8">DSM 15949</strain>
    </source>
</reference>
<dbReference type="SMART" id="SM00052">
    <property type="entry name" value="EAL"/>
    <property type="match status" value="1"/>
</dbReference>
<proteinExistence type="predicted"/>
<organism evidence="7 8">
    <name type="scientific">Roseibium denhamense</name>
    <dbReference type="NCBI Taxonomy" id="76305"/>
    <lineage>
        <taxon>Bacteria</taxon>
        <taxon>Pseudomonadati</taxon>
        <taxon>Pseudomonadota</taxon>
        <taxon>Alphaproteobacteria</taxon>
        <taxon>Hyphomicrobiales</taxon>
        <taxon>Stappiaceae</taxon>
        <taxon>Roseibium</taxon>
    </lineage>
</organism>
<dbReference type="InterPro" id="IPR000014">
    <property type="entry name" value="PAS"/>
</dbReference>
<dbReference type="Pfam" id="PF00497">
    <property type="entry name" value="SBP_bac_3"/>
    <property type="match status" value="1"/>
</dbReference>
<dbReference type="SMART" id="SM00091">
    <property type="entry name" value="PAS"/>
    <property type="match status" value="2"/>
</dbReference>
<evidence type="ECO:0000256" key="1">
    <source>
        <dbReference type="SAM" id="Phobius"/>
    </source>
</evidence>
<dbReference type="InterPro" id="IPR013767">
    <property type="entry name" value="PAS_fold"/>
</dbReference>
<dbReference type="PROSITE" id="PS50113">
    <property type="entry name" value="PAC"/>
    <property type="match status" value="1"/>
</dbReference>
<dbReference type="CDD" id="cd00130">
    <property type="entry name" value="PAS"/>
    <property type="match status" value="2"/>
</dbReference>
<keyword evidence="1" id="KW-0472">Membrane</keyword>
<evidence type="ECO:0000256" key="2">
    <source>
        <dbReference type="SAM" id="SignalP"/>
    </source>
</evidence>